<evidence type="ECO:0000313" key="2">
    <source>
        <dbReference type="EMBL" id="KIZ01764.1"/>
    </source>
</evidence>
<sequence length="214" mass="22053">MAPAPPLEPAAQAAHGVVAAGEPGAAAASAAAAGGAAAAGAALPSAEVEDAVRRQQIYDAVCAGRLEEALQQVDQHYGLPALDASPGLSFRLKVQRFLELVRARAPPQSILEYGRAQLAPAAAGPEDEELLSDAVSLLAYAEPEASPCGTLLLPGARAELGDRLNGALLAARGRPLAPALERLYRQAAVTLDELRRAHEPRALVLDLHTACMGR</sequence>
<dbReference type="Pfam" id="PF10607">
    <property type="entry name" value="CTLH"/>
    <property type="match status" value="1"/>
</dbReference>
<gene>
    <name evidence="2" type="ORF">MNEG_6194</name>
</gene>
<dbReference type="InterPro" id="IPR024964">
    <property type="entry name" value="CTLH/CRA"/>
</dbReference>
<keyword evidence="3" id="KW-1185">Reference proteome</keyword>
<dbReference type="InterPro" id="IPR013144">
    <property type="entry name" value="CRA_dom"/>
</dbReference>
<reference evidence="2 3" key="1">
    <citation type="journal article" date="2013" name="BMC Genomics">
        <title>Reconstruction of the lipid metabolism for the microalga Monoraphidium neglectum from its genome sequence reveals characteristics suitable for biofuel production.</title>
        <authorList>
            <person name="Bogen C."/>
            <person name="Al-Dilaimi A."/>
            <person name="Albersmeier A."/>
            <person name="Wichmann J."/>
            <person name="Grundmann M."/>
            <person name="Rupp O."/>
            <person name="Lauersen K.J."/>
            <person name="Blifernez-Klassen O."/>
            <person name="Kalinowski J."/>
            <person name="Goesmann A."/>
            <person name="Mussgnug J.H."/>
            <person name="Kruse O."/>
        </authorList>
    </citation>
    <scope>NUCLEOTIDE SEQUENCE [LARGE SCALE GENOMIC DNA]</scope>
    <source>
        <strain evidence="2 3">SAG 48.87</strain>
    </source>
</reference>
<dbReference type="EMBL" id="KK101205">
    <property type="protein sequence ID" value="KIZ01764.1"/>
    <property type="molecule type" value="Genomic_DNA"/>
</dbReference>
<dbReference type="SMART" id="SM00668">
    <property type="entry name" value="CTLH"/>
    <property type="match status" value="1"/>
</dbReference>
<dbReference type="GeneID" id="25739070"/>
<dbReference type="STRING" id="145388.A0A0D2L3I8"/>
<evidence type="ECO:0000259" key="1">
    <source>
        <dbReference type="PROSITE" id="PS50897"/>
    </source>
</evidence>
<dbReference type="KEGG" id="mng:MNEG_6194"/>
<dbReference type="InterPro" id="IPR050618">
    <property type="entry name" value="Ubq-SigPath_Reg"/>
</dbReference>
<organism evidence="2 3">
    <name type="scientific">Monoraphidium neglectum</name>
    <dbReference type="NCBI Taxonomy" id="145388"/>
    <lineage>
        <taxon>Eukaryota</taxon>
        <taxon>Viridiplantae</taxon>
        <taxon>Chlorophyta</taxon>
        <taxon>core chlorophytes</taxon>
        <taxon>Chlorophyceae</taxon>
        <taxon>CS clade</taxon>
        <taxon>Sphaeropleales</taxon>
        <taxon>Selenastraceae</taxon>
        <taxon>Monoraphidium</taxon>
    </lineage>
</organism>
<dbReference type="InterPro" id="IPR006595">
    <property type="entry name" value="CTLH_C"/>
</dbReference>
<dbReference type="SMART" id="SM00757">
    <property type="entry name" value="CRA"/>
    <property type="match status" value="1"/>
</dbReference>
<dbReference type="PANTHER" id="PTHR12864">
    <property type="entry name" value="RAN BINDING PROTEIN 9-RELATED"/>
    <property type="match status" value="1"/>
</dbReference>
<feature type="domain" description="CTLH" evidence="1">
    <location>
        <begin position="50"/>
        <end position="108"/>
    </location>
</feature>
<protein>
    <recommendedName>
        <fullName evidence="1">CTLH domain-containing protein</fullName>
    </recommendedName>
</protein>
<dbReference type="AlphaFoldDB" id="A0A0D2L3I8"/>
<dbReference type="RefSeq" id="XP_013900783.1">
    <property type="nucleotide sequence ID" value="XM_014045329.1"/>
</dbReference>
<name>A0A0D2L3I8_9CHLO</name>
<evidence type="ECO:0000313" key="3">
    <source>
        <dbReference type="Proteomes" id="UP000054498"/>
    </source>
</evidence>
<dbReference type="Proteomes" id="UP000054498">
    <property type="component" value="Unassembled WGS sequence"/>
</dbReference>
<dbReference type="PROSITE" id="PS50897">
    <property type="entry name" value="CTLH"/>
    <property type="match status" value="1"/>
</dbReference>
<accession>A0A0D2L3I8</accession>
<proteinExistence type="predicted"/>
<dbReference type="OrthoDB" id="25503at2759"/>